<dbReference type="Gene3D" id="3.90.660.10">
    <property type="match status" value="1"/>
</dbReference>
<accession>A0A1I1I0U0</accession>
<gene>
    <name evidence="1" type="ORF">SAMN05660443_2126</name>
</gene>
<evidence type="ECO:0000313" key="2">
    <source>
        <dbReference type="Proteomes" id="UP000199058"/>
    </source>
</evidence>
<dbReference type="Pfam" id="PF13450">
    <property type="entry name" value="NAD_binding_8"/>
    <property type="match status" value="1"/>
</dbReference>
<dbReference type="PANTHER" id="PTHR16128:SF5">
    <property type="entry name" value="FAD_NAD(P)-BINDING OXIDOREDUCTASE FAMILY PROTEIN"/>
    <property type="match status" value="1"/>
</dbReference>
<organism evidence="1 2">
    <name type="scientific">Marinospirillum celere</name>
    <dbReference type="NCBI Taxonomy" id="1122252"/>
    <lineage>
        <taxon>Bacteria</taxon>
        <taxon>Pseudomonadati</taxon>
        <taxon>Pseudomonadota</taxon>
        <taxon>Gammaproteobacteria</taxon>
        <taxon>Oceanospirillales</taxon>
        <taxon>Oceanospirillaceae</taxon>
        <taxon>Marinospirillum</taxon>
    </lineage>
</organism>
<protein>
    <recommendedName>
        <fullName evidence="3">Amine oxidase domain-containing protein</fullName>
    </recommendedName>
</protein>
<dbReference type="SUPFAM" id="SSF51905">
    <property type="entry name" value="FAD/NAD(P)-binding domain"/>
    <property type="match status" value="1"/>
</dbReference>
<dbReference type="Proteomes" id="UP000199058">
    <property type="component" value="Unassembled WGS sequence"/>
</dbReference>
<evidence type="ECO:0008006" key="3">
    <source>
        <dbReference type="Google" id="ProtNLM"/>
    </source>
</evidence>
<dbReference type="OrthoDB" id="5792777at2"/>
<dbReference type="PRINTS" id="PR00419">
    <property type="entry name" value="ADXRDTASE"/>
</dbReference>
<name>A0A1I1I0U0_9GAMM</name>
<dbReference type="PANTHER" id="PTHR16128">
    <property type="entry name" value="FAD/NAD(P)-BINDING OXIDOREDUCTASE FAMILY PROTEIN"/>
    <property type="match status" value="1"/>
</dbReference>
<sequence>MTPASIAIIGAGLAGLSCAQQLTGAGIKTCLFDKARGPGGRLSSRRRSELTFDLGAQYLTASSTAFEQQLLEWQQQGCILPWPVTSQQPAWVATPRMSALSRHLSQSLILHTQTRIQRLLAQPENLWVLVDEANNHWGPFTHLVIATPATQAKALVVDFPELTATLSDAEEEPKWVAYFALTEQLTPEHPVYQPHEGPLQRATLLNAKPGQATNLQRWVVEATPEWSQEQVNASPEGVAELLYKEWLKELNLKAPEKPLILEAHRWLYAQTQKPLEKDFLVADNQQVFVCGDYCRGQSLEAAWQSGTQLGKVLRKTIQ</sequence>
<dbReference type="RefSeq" id="WP_091963182.1">
    <property type="nucleotide sequence ID" value="NZ_FOLH01000004.1"/>
</dbReference>
<evidence type="ECO:0000313" key="1">
    <source>
        <dbReference type="EMBL" id="SFC29776.1"/>
    </source>
</evidence>
<keyword evidence="2" id="KW-1185">Reference proteome</keyword>
<dbReference type="STRING" id="1122252.SAMN05660443_2126"/>
<dbReference type="AlphaFoldDB" id="A0A1I1I0U0"/>
<reference evidence="1 2" key="1">
    <citation type="submission" date="2016-10" db="EMBL/GenBank/DDBJ databases">
        <authorList>
            <person name="de Groot N.N."/>
        </authorList>
    </citation>
    <scope>NUCLEOTIDE SEQUENCE [LARGE SCALE GENOMIC DNA]</scope>
    <source>
        <strain evidence="1 2">DSM 18438</strain>
    </source>
</reference>
<dbReference type="InterPro" id="IPR036188">
    <property type="entry name" value="FAD/NAD-bd_sf"/>
</dbReference>
<proteinExistence type="predicted"/>
<dbReference type="EMBL" id="FOLH01000004">
    <property type="protein sequence ID" value="SFC29776.1"/>
    <property type="molecule type" value="Genomic_DNA"/>
</dbReference>
<dbReference type="Gene3D" id="3.50.50.60">
    <property type="entry name" value="FAD/NAD(P)-binding domain"/>
    <property type="match status" value="1"/>
</dbReference>